<dbReference type="OrthoDB" id="10250282at2759"/>
<keyword evidence="1" id="KW-0378">Hydrolase</keyword>
<dbReference type="InterPro" id="IPR036526">
    <property type="entry name" value="C-N_Hydrolase_sf"/>
</dbReference>
<dbReference type="Gene3D" id="3.60.110.10">
    <property type="entry name" value="Carbon-nitrogen hydrolase"/>
    <property type="match status" value="1"/>
</dbReference>
<dbReference type="GO" id="GO:0106008">
    <property type="term" value="F:2-oxoglutaramate amidase activity"/>
    <property type="evidence" value="ECO:0007669"/>
    <property type="project" value="TreeGrafter"/>
</dbReference>
<dbReference type="GO" id="GO:0050152">
    <property type="term" value="F:omega-amidase activity"/>
    <property type="evidence" value="ECO:0007669"/>
    <property type="project" value="TreeGrafter"/>
</dbReference>
<proteinExistence type="predicted"/>
<dbReference type="Proteomes" id="UP000014680">
    <property type="component" value="Unassembled WGS sequence"/>
</dbReference>
<dbReference type="Pfam" id="PF00795">
    <property type="entry name" value="CN_hydrolase"/>
    <property type="match status" value="1"/>
</dbReference>
<dbReference type="AlphaFoldDB" id="A0A0A1U7W7"/>
<keyword evidence="4" id="KW-1185">Reference proteome</keyword>
<dbReference type="RefSeq" id="XP_004254819.1">
    <property type="nucleotide sequence ID" value="XM_004254771.1"/>
</dbReference>
<sequence>MKVCVVQPHIIFWSKSENLKHIRSLIDSVETQIDLFVLPETFNTGFHPDAKLIGEEEEGGETLEWMKDIAIKKRCAITGSIAVRVGEGFKNRMYFVYPNGTYLYYDKKHLYTMGNEDDNYKSGSSRVIIEYNGWKFLLAICYDVRFPVFLRNKESDLYDVLIVVGCWSARNRTHWKTLTKARAIENQCFVLASNCWGVYGDARSSGESNDDLIFLGESRIYDPYGTAVCKGKESEDQCLCYILKKEEIEKRRMTFPVLKDEDQFRIIGVYRYIIPYINII</sequence>
<feature type="domain" description="CN hydrolase" evidence="2">
    <location>
        <begin position="1"/>
        <end position="250"/>
    </location>
</feature>
<dbReference type="KEGG" id="eiv:EIN_221710"/>
<dbReference type="OMA" id="KIHRFGF"/>
<gene>
    <name evidence="3" type="ORF">EIN_221710</name>
</gene>
<dbReference type="EMBL" id="KB206756">
    <property type="protein sequence ID" value="ELP88048.1"/>
    <property type="molecule type" value="Genomic_DNA"/>
</dbReference>
<evidence type="ECO:0000259" key="2">
    <source>
        <dbReference type="PROSITE" id="PS50263"/>
    </source>
</evidence>
<dbReference type="SUPFAM" id="SSF56317">
    <property type="entry name" value="Carbon-nitrogen hydrolase"/>
    <property type="match status" value="1"/>
</dbReference>
<dbReference type="GeneID" id="14887359"/>
<evidence type="ECO:0000256" key="1">
    <source>
        <dbReference type="ARBA" id="ARBA00022801"/>
    </source>
</evidence>
<dbReference type="PANTHER" id="PTHR47799:SF1">
    <property type="entry name" value="OMEGA-AMIDASE YAFV"/>
    <property type="match status" value="1"/>
</dbReference>
<accession>A0A0A1U7W7</accession>
<evidence type="ECO:0000313" key="4">
    <source>
        <dbReference type="Proteomes" id="UP000014680"/>
    </source>
</evidence>
<protein>
    <recommendedName>
        <fullName evidence="2">CN hydrolase domain-containing protein</fullName>
    </recommendedName>
</protein>
<dbReference type="PROSITE" id="PS50263">
    <property type="entry name" value="CN_HYDROLASE"/>
    <property type="match status" value="1"/>
</dbReference>
<reference evidence="3 4" key="1">
    <citation type="submission" date="2012-10" db="EMBL/GenBank/DDBJ databases">
        <authorList>
            <person name="Zafar N."/>
            <person name="Inman J."/>
            <person name="Hall N."/>
            <person name="Lorenzi H."/>
            <person name="Caler E."/>
        </authorList>
    </citation>
    <scope>NUCLEOTIDE SEQUENCE [LARGE SCALE GENOMIC DNA]</scope>
    <source>
        <strain evidence="3 4">IP1</strain>
    </source>
</reference>
<organism evidence="3 4">
    <name type="scientific">Entamoeba invadens IP1</name>
    <dbReference type="NCBI Taxonomy" id="370355"/>
    <lineage>
        <taxon>Eukaryota</taxon>
        <taxon>Amoebozoa</taxon>
        <taxon>Evosea</taxon>
        <taxon>Archamoebae</taxon>
        <taxon>Mastigamoebida</taxon>
        <taxon>Entamoebidae</taxon>
        <taxon>Entamoeba</taxon>
    </lineage>
</organism>
<dbReference type="FunFam" id="3.60.110.10:FF:000004">
    <property type="entry name" value="Carbon-nitrogen hydrolase"/>
    <property type="match status" value="1"/>
</dbReference>
<dbReference type="InterPro" id="IPR003010">
    <property type="entry name" value="C-N_Hydrolase"/>
</dbReference>
<dbReference type="VEuPathDB" id="AmoebaDB:EIN_221710"/>
<name>A0A0A1U7W7_ENTIV</name>
<dbReference type="PANTHER" id="PTHR47799">
    <property type="entry name" value="OMEGA-AMIDASE YAFV"/>
    <property type="match status" value="1"/>
</dbReference>
<evidence type="ECO:0000313" key="3">
    <source>
        <dbReference type="EMBL" id="ELP88048.1"/>
    </source>
</evidence>
<dbReference type="InterPro" id="IPR052737">
    <property type="entry name" value="Omega-amidase_YafV"/>
</dbReference>